<sequence length="230" mass="25831">MNKALTANALTLFARAQALVKAFSYKTESLCPTACLQSFYLLCIPMSLKTLSKPALKALLAYHVEVARCIEEELESEREACDDAPIVSMNSTIVEQSPELLGSSTAEQPMATPTPRFPFVHPDAHFTDSRPSTPVNRRPSTSPSTPAAHDWPDTVTVPWRFECSSPSPTPRHSRNLKRKRAEEDPDDHIPQPVRVRIRIDPGWPRGYIRTPTRKRRVWDKENEACGVTAR</sequence>
<accession>A0AAW0E955</accession>
<evidence type="ECO:0000313" key="2">
    <source>
        <dbReference type="EMBL" id="KAK7059786.1"/>
    </source>
</evidence>
<comment type="caution">
    <text evidence="2">The sequence shown here is derived from an EMBL/GenBank/DDBJ whole genome shotgun (WGS) entry which is preliminary data.</text>
</comment>
<name>A0AAW0E955_9AGAR</name>
<dbReference type="EMBL" id="JAWWNJ010000003">
    <property type="protein sequence ID" value="KAK7059786.1"/>
    <property type="molecule type" value="Genomic_DNA"/>
</dbReference>
<evidence type="ECO:0000256" key="1">
    <source>
        <dbReference type="SAM" id="MobiDB-lite"/>
    </source>
</evidence>
<organism evidence="2 3">
    <name type="scientific">Favolaschia claudopus</name>
    <dbReference type="NCBI Taxonomy" id="2862362"/>
    <lineage>
        <taxon>Eukaryota</taxon>
        <taxon>Fungi</taxon>
        <taxon>Dikarya</taxon>
        <taxon>Basidiomycota</taxon>
        <taxon>Agaricomycotina</taxon>
        <taxon>Agaricomycetes</taxon>
        <taxon>Agaricomycetidae</taxon>
        <taxon>Agaricales</taxon>
        <taxon>Marasmiineae</taxon>
        <taxon>Mycenaceae</taxon>
        <taxon>Favolaschia</taxon>
    </lineage>
</organism>
<feature type="region of interest" description="Disordered" evidence="1">
    <location>
        <begin position="101"/>
        <end position="190"/>
    </location>
</feature>
<feature type="compositionally biased region" description="Polar residues" evidence="1">
    <location>
        <begin position="129"/>
        <end position="145"/>
    </location>
</feature>
<keyword evidence="3" id="KW-1185">Reference proteome</keyword>
<dbReference type="Proteomes" id="UP001362999">
    <property type="component" value="Unassembled WGS sequence"/>
</dbReference>
<evidence type="ECO:0000313" key="3">
    <source>
        <dbReference type="Proteomes" id="UP001362999"/>
    </source>
</evidence>
<protein>
    <submittedName>
        <fullName evidence="2">Uncharacterized protein</fullName>
    </submittedName>
</protein>
<gene>
    <name evidence="2" type="ORF">R3P38DRAFT_2837871</name>
</gene>
<reference evidence="2 3" key="1">
    <citation type="journal article" date="2024" name="J Genomics">
        <title>Draft genome sequencing and assembly of Favolaschia claudopus CIRM-BRFM 2984 isolated from oak limbs.</title>
        <authorList>
            <person name="Navarro D."/>
            <person name="Drula E."/>
            <person name="Chaduli D."/>
            <person name="Cazenave R."/>
            <person name="Ahrendt S."/>
            <person name="Wang J."/>
            <person name="Lipzen A."/>
            <person name="Daum C."/>
            <person name="Barry K."/>
            <person name="Grigoriev I.V."/>
            <person name="Favel A."/>
            <person name="Rosso M.N."/>
            <person name="Martin F."/>
        </authorList>
    </citation>
    <scope>NUCLEOTIDE SEQUENCE [LARGE SCALE GENOMIC DNA]</scope>
    <source>
        <strain evidence="2 3">CIRM-BRFM 2984</strain>
    </source>
</reference>
<proteinExistence type="predicted"/>
<dbReference type="AlphaFoldDB" id="A0AAW0E955"/>